<keyword evidence="20" id="KW-1185">Reference proteome</keyword>
<feature type="intramembrane region" description="Helical" evidence="17">
    <location>
        <begin position="20"/>
        <end position="40"/>
    </location>
</feature>
<comment type="function">
    <text evidence="17">Catalyzes the second two steps of the methylation pathway of phosphatidylcholine biosynthesis, the SAM-dependent methylation of phosphatidylmonomethylethanolamine (PMME) to phosphatidyldimethylethanolamine (PDME) and of PDME to phosphatidylcholine (PC).</text>
</comment>
<evidence type="ECO:0000256" key="10">
    <source>
        <dbReference type="ARBA" id="ARBA00023098"/>
    </source>
</evidence>
<comment type="catalytic activity">
    <reaction evidence="15">
        <text>a 1,2-diacyl-sn-glycero-3-phospho-N,N-dimethylethanolamine + S-adenosyl-L-methionine = a 1,2-diacyl-sn-glycero-3-phosphocholine + S-adenosyl-L-homocysteine + H(+)</text>
        <dbReference type="Rhea" id="RHEA:32739"/>
        <dbReference type="ChEBI" id="CHEBI:15378"/>
        <dbReference type="ChEBI" id="CHEBI:57643"/>
        <dbReference type="ChEBI" id="CHEBI:57856"/>
        <dbReference type="ChEBI" id="CHEBI:59789"/>
        <dbReference type="ChEBI" id="CHEBI:64572"/>
        <dbReference type="EC" id="2.1.1.71"/>
    </reaction>
</comment>
<dbReference type="PIRSF" id="PIRSF005444">
    <property type="entry name" value="PEMT"/>
    <property type="match status" value="1"/>
</dbReference>
<accession>A0A0C3B4F6</accession>
<feature type="topological domain" description="Cytoplasmic" evidence="17">
    <location>
        <begin position="74"/>
        <end position="100"/>
    </location>
</feature>
<keyword evidence="12 17" id="KW-0472">Membrane</keyword>
<feature type="transmembrane region" description="Helical" evidence="18">
    <location>
        <begin position="168"/>
        <end position="186"/>
    </location>
</feature>
<dbReference type="InterPro" id="IPR007318">
    <property type="entry name" value="Phopholipid_MeTrfase"/>
</dbReference>
<protein>
    <recommendedName>
        <fullName evidence="17">Phosphatidyl-N-methylethanolamine N-methyltransferase</fullName>
        <ecNumber evidence="17">2.1.1.71</ecNumber>
    </recommendedName>
    <alternativeName>
        <fullName evidence="17">Phospholipid methyltransferase</fullName>
        <shortName evidence="17">PLMT</shortName>
    </alternativeName>
</protein>
<dbReference type="OrthoDB" id="8300106at2759"/>
<evidence type="ECO:0000256" key="12">
    <source>
        <dbReference type="ARBA" id="ARBA00023136"/>
    </source>
</evidence>
<dbReference type="STRING" id="933852.A0A0C3B4F6"/>
<evidence type="ECO:0000256" key="6">
    <source>
        <dbReference type="ARBA" id="ARBA00022691"/>
    </source>
</evidence>
<keyword evidence="9 17" id="KW-1133">Transmembrane helix</keyword>
<evidence type="ECO:0000256" key="7">
    <source>
        <dbReference type="ARBA" id="ARBA00022692"/>
    </source>
</evidence>
<dbReference type="UniPathway" id="UPA00753"/>
<feature type="transmembrane region" description="Helical" evidence="18">
    <location>
        <begin position="97"/>
        <end position="116"/>
    </location>
</feature>
<dbReference type="GO" id="GO:0032259">
    <property type="term" value="P:methylation"/>
    <property type="evidence" value="ECO:0007669"/>
    <property type="project" value="UniProtKB-KW"/>
</dbReference>
<evidence type="ECO:0000256" key="18">
    <source>
        <dbReference type="SAM" id="Phobius"/>
    </source>
</evidence>
<keyword evidence="4 17" id="KW-0489">Methyltransferase</keyword>
<comment type="pathway">
    <text evidence="2">Lipid metabolism.</text>
</comment>
<keyword evidence="8 17" id="KW-0256">Endoplasmic reticulum</keyword>
<name>A0A0C3B4F6_SERVB</name>
<keyword evidence="6 17" id="KW-0949">S-adenosyl-L-methionine</keyword>
<organism evidence="19 20">
    <name type="scientific">Serendipita vermifera MAFF 305830</name>
    <dbReference type="NCBI Taxonomy" id="933852"/>
    <lineage>
        <taxon>Eukaryota</taxon>
        <taxon>Fungi</taxon>
        <taxon>Dikarya</taxon>
        <taxon>Basidiomycota</taxon>
        <taxon>Agaricomycotina</taxon>
        <taxon>Agaricomycetes</taxon>
        <taxon>Sebacinales</taxon>
        <taxon>Serendipitaceae</taxon>
        <taxon>Serendipita</taxon>
    </lineage>
</organism>
<reference evidence="20" key="2">
    <citation type="submission" date="2015-01" db="EMBL/GenBank/DDBJ databases">
        <title>Evolutionary Origins and Diversification of the Mycorrhizal Mutualists.</title>
        <authorList>
            <consortium name="DOE Joint Genome Institute"/>
            <consortium name="Mycorrhizal Genomics Consortium"/>
            <person name="Kohler A."/>
            <person name="Kuo A."/>
            <person name="Nagy L.G."/>
            <person name="Floudas D."/>
            <person name="Copeland A."/>
            <person name="Barry K.W."/>
            <person name="Cichocki N."/>
            <person name="Veneault-Fourrey C."/>
            <person name="LaButti K."/>
            <person name="Lindquist E.A."/>
            <person name="Lipzen A."/>
            <person name="Lundell T."/>
            <person name="Morin E."/>
            <person name="Murat C."/>
            <person name="Riley R."/>
            <person name="Ohm R."/>
            <person name="Sun H."/>
            <person name="Tunlid A."/>
            <person name="Henrissat B."/>
            <person name="Grigoriev I.V."/>
            <person name="Hibbett D.S."/>
            <person name="Martin F."/>
        </authorList>
    </citation>
    <scope>NUCLEOTIDE SEQUENCE [LARGE SCALE GENOMIC DNA]</scope>
    <source>
        <strain evidence="20">MAFF 305830</strain>
    </source>
</reference>
<dbReference type="EMBL" id="KN824301">
    <property type="protein sequence ID" value="KIM27069.1"/>
    <property type="molecule type" value="Genomic_DNA"/>
</dbReference>
<feature type="topological domain" description="Lumenal" evidence="17">
    <location>
        <begin position="41"/>
        <end position="52"/>
    </location>
</feature>
<evidence type="ECO:0000256" key="2">
    <source>
        <dbReference type="ARBA" id="ARBA00005189"/>
    </source>
</evidence>
<feature type="binding site" evidence="17">
    <location>
        <begin position="187"/>
        <end position="188"/>
    </location>
    <ligand>
        <name>S-adenosyl-L-methionine</name>
        <dbReference type="ChEBI" id="CHEBI:59789"/>
    </ligand>
</feature>
<feature type="transmembrane region" description="Helical" evidence="18">
    <location>
        <begin position="21"/>
        <end position="39"/>
    </location>
</feature>
<keyword evidence="13 17" id="KW-0594">Phospholipid biosynthesis</keyword>
<dbReference type="EC" id="2.1.1.71" evidence="17"/>
<keyword evidence="5 17" id="KW-0808">Transferase</keyword>
<proteinExistence type="inferred from homology"/>
<feature type="topological domain" description="Lumenal" evidence="17">
    <location>
        <begin position="122"/>
        <end position="164"/>
    </location>
</feature>
<feature type="topological domain" description="Cytoplasmic" evidence="17">
    <location>
        <begin position="186"/>
        <end position="210"/>
    </location>
</feature>
<dbReference type="PROSITE" id="PS51599">
    <property type="entry name" value="SAM_PEMT_PEM2"/>
    <property type="match status" value="1"/>
</dbReference>
<dbReference type="InterPro" id="IPR024960">
    <property type="entry name" value="PEMT/MFAP"/>
</dbReference>
<dbReference type="GO" id="GO:0005789">
    <property type="term" value="C:endoplasmic reticulum membrane"/>
    <property type="evidence" value="ECO:0007669"/>
    <property type="project" value="UniProtKB-SubCell"/>
</dbReference>
<comment type="similarity">
    <text evidence="17">Belongs to the class VI-like SAM-binding methyltransferase superfamily. PEMT/PEM2 methyltransferase family.</text>
</comment>
<evidence type="ECO:0000256" key="15">
    <source>
        <dbReference type="ARBA" id="ARBA00051252"/>
    </source>
</evidence>
<dbReference type="AlphaFoldDB" id="A0A0C3B4F6"/>
<dbReference type="GO" id="GO:0031966">
    <property type="term" value="C:mitochondrial membrane"/>
    <property type="evidence" value="ECO:0007669"/>
    <property type="project" value="UniProtKB-SubCell"/>
</dbReference>
<keyword evidence="14 17" id="KW-1208">Phospholipid metabolism</keyword>
<evidence type="ECO:0000256" key="8">
    <source>
        <dbReference type="ARBA" id="ARBA00022824"/>
    </source>
</evidence>
<dbReference type="HAMAP" id="MF_03216">
    <property type="entry name" value="PLMT"/>
    <property type="match status" value="1"/>
</dbReference>
<dbReference type="PANTHER" id="PTHR15458">
    <property type="entry name" value="PHOSPHATIDYLETHANOLAMINE N-METHYLTRANSFERASE"/>
    <property type="match status" value="1"/>
</dbReference>
<comment type="subcellular location">
    <subcellularLocation>
        <location evidence="17">Endoplasmic reticulum membrane</location>
        <topology evidence="17">Multi-pass membrane protein</topology>
    </subcellularLocation>
    <subcellularLocation>
        <location evidence="17">Mitochondrion membrane</location>
        <topology evidence="17">Multi-pass membrane protein</topology>
    </subcellularLocation>
</comment>
<evidence type="ECO:0000256" key="4">
    <source>
        <dbReference type="ARBA" id="ARBA00022603"/>
    </source>
</evidence>
<dbReference type="Pfam" id="PF04191">
    <property type="entry name" value="PEMT"/>
    <property type="match status" value="1"/>
</dbReference>
<evidence type="ECO:0000256" key="14">
    <source>
        <dbReference type="ARBA" id="ARBA00023264"/>
    </source>
</evidence>
<evidence type="ECO:0000313" key="20">
    <source>
        <dbReference type="Proteomes" id="UP000054097"/>
    </source>
</evidence>
<evidence type="ECO:0000256" key="9">
    <source>
        <dbReference type="ARBA" id="ARBA00022989"/>
    </source>
</evidence>
<gene>
    <name evidence="19" type="ORF">M408DRAFT_330217</name>
</gene>
<feature type="binding site" evidence="17">
    <location>
        <begin position="105"/>
        <end position="107"/>
    </location>
    <ligand>
        <name>S-adenosyl-L-methionine</name>
        <dbReference type="ChEBI" id="CHEBI:59789"/>
    </ligand>
</feature>
<dbReference type="HOGENOM" id="CLU_086119_0_0_1"/>
<evidence type="ECO:0000256" key="16">
    <source>
        <dbReference type="ARBA" id="ARBA00052459"/>
    </source>
</evidence>
<evidence type="ECO:0000313" key="19">
    <source>
        <dbReference type="EMBL" id="KIM27069.1"/>
    </source>
</evidence>
<reference evidence="19 20" key="1">
    <citation type="submission" date="2014-04" db="EMBL/GenBank/DDBJ databases">
        <authorList>
            <consortium name="DOE Joint Genome Institute"/>
            <person name="Kuo A."/>
            <person name="Zuccaro A."/>
            <person name="Kohler A."/>
            <person name="Nagy L.G."/>
            <person name="Floudas D."/>
            <person name="Copeland A."/>
            <person name="Barry K.W."/>
            <person name="Cichocki N."/>
            <person name="Veneault-Fourrey C."/>
            <person name="LaButti K."/>
            <person name="Lindquist E.A."/>
            <person name="Lipzen A."/>
            <person name="Lundell T."/>
            <person name="Morin E."/>
            <person name="Murat C."/>
            <person name="Sun H."/>
            <person name="Tunlid A."/>
            <person name="Henrissat B."/>
            <person name="Grigoriev I.V."/>
            <person name="Hibbett D.S."/>
            <person name="Martin F."/>
            <person name="Nordberg H.P."/>
            <person name="Cantor M.N."/>
            <person name="Hua S.X."/>
        </authorList>
    </citation>
    <scope>NUCLEOTIDE SEQUENCE [LARGE SCALE GENOMIC DNA]</scope>
    <source>
        <strain evidence="19 20">MAFF 305830</strain>
    </source>
</reference>
<dbReference type="GO" id="GO:0006656">
    <property type="term" value="P:phosphatidylcholine biosynthetic process"/>
    <property type="evidence" value="ECO:0007669"/>
    <property type="project" value="UniProtKB-UniRule"/>
</dbReference>
<keyword evidence="11 17" id="KW-0496">Mitochondrion</keyword>
<dbReference type="FunFam" id="1.20.120.1630:FF:000005">
    <property type="entry name" value="Phosphatidylethanolamine N-methyltransferase"/>
    <property type="match status" value="1"/>
</dbReference>
<keyword evidence="3 17" id="KW-0444">Lipid biosynthesis</keyword>
<evidence type="ECO:0000256" key="17">
    <source>
        <dbReference type="HAMAP-Rule" id="MF_03216"/>
    </source>
</evidence>
<feature type="transmembrane region" description="Helical" evidence="18">
    <location>
        <begin position="60"/>
        <end position="77"/>
    </location>
</feature>
<evidence type="ECO:0000256" key="5">
    <source>
        <dbReference type="ARBA" id="ARBA00022679"/>
    </source>
</evidence>
<evidence type="ECO:0000256" key="3">
    <source>
        <dbReference type="ARBA" id="ARBA00022516"/>
    </source>
</evidence>
<feature type="topological domain" description="Lumenal" evidence="17">
    <location>
        <begin position="1"/>
        <end position="19"/>
    </location>
</feature>
<evidence type="ECO:0000256" key="11">
    <source>
        <dbReference type="ARBA" id="ARBA00023128"/>
    </source>
</evidence>
<dbReference type="PANTHER" id="PTHR15458:SF5">
    <property type="entry name" value="PHOSPHATIDYLETHANOLAMINE N-METHYLTRANSFERASE"/>
    <property type="match status" value="1"/>
</dbReference>
<keyword evidence="10 17" id="KW-0443">Lipid metabolism</keyword>
<dbReference type="Gene3D" id="1.20.120.1630">
    <property type="match status" value="1"/>
</dbReference>
<comment type="pathway">
    <text evidence="1 17">Phospholipid metabolism; phosphatidylcholine biosynthesis.</text>
</comment>
<evidence type="ECO:0000256" key="1">
    <source>
        <dbReference type="ARBA" id="ARBA00004969"/>
    </source>
</evidence>
<dbReference type="Proteomes" id="UP000054097">
    <property type="component" value="Unassembled WGS sequence"/>
</dbReference>
<evidence type="ECO:0000256" key="13">
    <source>
        <dbReference type="ARBA" id="ARBA00023209"/>
    </source>
</evidence>
<comment type="catalytic activity">
    <reaction evidence="16 17">
        <text>a 1,2-diacyl-sn-glycero-3-phospho-N-methylethanolamine + S-adenosyl-L-methionine = a 1,2-diacyl-sn-glycero-3-phospho-N,N-dimethylethanolamine + S-adenosyl-L-homocysteine + H(+)</text>
        <dbReference type="Rhea" id="RHEA:32735"/>
        <dbReference type="ChEBI" id="CHEBI:15378"/>
        <dbReference type="ChEBI" id="CHEBI:57856"/>
        <dbReference type="ChEBI" id="CHEBI:59789"/>
        <dbReference type="ChEBI" id="CHEBI:64572"/>
        <dbReference type="ChEBI" id="CHEBI:64573"/>
        <dbReference type="EC" id="2.1.1.71"/>
    </reaction>
</comment>
<keyword evidence="7 17" id="KW-0812">Transmembrane</keyword>
<dbReference type="GO" id="GO:0000773">
    <property type="term" value="F:phosphatidyl-N-methylethanolamine N-methyltransferase activity"/>
    <property type="evidence" value="ECO:0007669"/>
    <property type="project" value="UniProtKB-UniRule"/>
</dbReference>
<sequence length="210" mass="23799">MTASQFSLESLKPMIDWNQPTLYYSLGMIFFNPLFWNIAAQNELHHKWISKRVKNPYTGCYILAASIFSLGLVRDALYTQALRNQPLVELLPSPFDVIVPAVMVVVGQTLVISSTWQLGITGTFLGDYFGILMDERVEAFPFNVLNDPMYVGSTLTFAGGALWHKRPAGLFISVIVWIVYMIALKYEGPFTTEIYAKRERERALKSQKSS</sequence>